<reference evidence="1" key="1">
    <citation type="submission" date="2019-10" db="EMBL/GenBank/DDBJ databases">
        <authorList>
            <consortium name="DOE Joint Genome Institute"/>
            <person name="Kuo A."/>
            <person name="Miyauchi S."/>
            <person name="Kiss E."/>
            <person name="Drula E."/>
            <person name="Kohler A."/>
            <person name="Sanchez-Garcia M."/>
            <person name="Andreopoulos B."/>
            <person name="Barry K.W."/>
            <person name="Bonito G."/>
            <person name="Buee M."/>
            <person name="Carver A."/>
            <person name="Chen C."/>
            <person name="Cichocki N."/>
            <person name="Clum A."/>
            <person name="Culley D."/>
            <person name="Crous P.W."/>
            <person name="Fauchery L."/>
            <person name="Girlanda M."/>
            <person name="Hayes R."/>
            <person name="Keri Z."/>
            <person name="Labutti K."/>
            <person name="Lipzen A."/>
            <person name="Lombard V."/>
            <person name="Magnuson J."/>
            <person name="Maillard F."/>
            <person name="Morin E."/>
            <person name="Murat C."/>
            <person name="Nolan M."/>
            <person name="Ohm R."/>
            <person name="Pangilinan J."/>
            <person name="Pereira M."/>
            <person name="Perotto S."/>
            <person name="Peter M."/>
            <person name="Riley R."/>
            <person name="Sitrit Y."/>
            <person name="Stielow B."/>
            <person name="Szollosi G."/>
            <person name="Zifcakova L."/>
            <person name="Stursova M."/>
            <person name="Spatafora J.W."/>
            <person name="Tedersoo L."/>
            <person name="Vaario L.-M."/>
            <person name="Yamada A."/>
            <person name="Yan M."/>
            <person name="Wang P."/>
            <person name="Xu J."/>
            <person name="Bruns T."/>
            <person name="Baldrian P."/>
            <person name="Vilgalys R."/>
            <person name="Henrissat B."/>
            <person name="Grigoriev I.V."/>
            <person name="Hibbett D."/>
            <person name="Nagy L.G."/>
            <person name="Martin F.M."/>
        </authorList>
    </citation>
    <scope>NUCLEOTIDE SEQUENCE</scope>
    <source>
        <strain evidence="1">P2</strain>
    </source>
</reference>
<accession>A0ACB6ZJS8</accession>
<protein>
    <submittedName>
        <fullName evidence="1">Clathrin-coated vesicle protein</fullName>
    </submittedName>
</protein>
<proteinExistence type="predicted"/>
<dbReference type="EMBL" id="MU117994">
    <property type="protein sequence ID" value="KAF9649676.1"/>
    <property type="molecule type" value="Genomic_DNA"/>
</dbReference>
<dbReference type="Proteomes" id="UP000886501">
    <property type="component" value="Unassembled WGS sequence"/>
</dbReference>
<gene>
    <name evidence="1" type="ORF">BDM02DRAFT_3113313</name>
</gene>
<evidence type="ECO:0000313" key="1">
    <source>
        <dbReference type="EMBL" id="KAF9649676.1"/>
    </source>
</evidence>
<evidence type="ECO:0000313" key="2">
    <source>
        <dbReference type="Proteomes" id="UP000886501"/>
    </source>
</evidence>
<comment type="caution">
    <text evidence="1">The sequence shown here is derived from an EMBL/GenBank/DDBJ whole genome shotgun (WGS) entry which is preliminary data.</text>
</comment>
<organism evidence="1 2">
    <name type="scientific">Thelephora ganbajun</name>
    <name type="common">Ganba fungus</name>
    <dbReference type="NCBI Taxonomy" id="370292"/>
    <lineage>
        <taxon>Eukaryota</taxon>
        <taxon>Fungi</taxon>
        <taxon>Dikarya</taxon>
        <taxon>Basidiomycota</taxon>
        <taxon>Agaricomycotina</taxon>
        <taxon>Agaricomycetes</taxon>
        <taxon>Thelephorales</taxon>
        <taxon>Thelephoraceae</taxon>
        <taxon>Thelephora</taxon>
    </lineage>
</organism>
<sequence length="2013" mass="218608">MADDDKPDLKILPFDEARLSEEDKEIILFQWLASTQRSLEDATPDILKASHSELLEPLIKIIEAPDLYPAPSRPFRRLVAQCLLLLFGRGESKGLFDSTQRLLKLISDAKPPINDIPKAAALYVIGELMASFGSQVMSLMNDITIATMKISKSTSFSTLIRYHALLCLSKSLKSARRAVTDATLRDITKLVKTTILDKSLPVERATTEVIGALYPTDSPLKTVIEVEVFINLCVKSLDASDRSTRQHLANLAGRLLASTQEEREVSQNEPPKKGKGQSENKDQIVSSSIISGESRGCLLTPTEMFYQLSIHLSKAFVGRKVLVGLCEMYASLLLSLGSEYVEKNYAIIVAHLMNEFVANPRNTSTRQDGLLVRTLVGTLLRDLIGVRLLSERGQIAAIQELSSSYLKRWPALMPGQSEPSALALTVALIEVSGLLRQLGNSPPPVQDALFDPLVTLLSHPNHTTRISAAWTLQCFCYATPLRLPKVILIVVEKLQRDLTLLASPTAPSDVHLRALGCAYGLGGLLSIIPDRPLYISYDISAKVLDMAIQILKCAGEHDLQVAAVEVEVSWTLIASLMTLGPNFVQTYLPQLLVLWRNALPKPTSKDTTSASGRNPLEWSFLLHVRESALSAILCFLRHNNPVLVSLDVARRLSSLLNNALQFSVAFLAQANDEQLDQPVASKDRVGLTLRTRESLLRRRIYQCFSSVGFTGITEATQSSLLQSTITLFASADGYAGSPVQAAIASSTGSFNSVWQSTDGYAYGLAYSDTRIESGESADKNNSNKDVVETYFDELLARPILGSCEHDPLTLWESRPSSAHKAWPLPPPPVTSVVDYAIRLFSLLLPIQDQESASRAVKELVDSTRSLRLDRNAGRRAAVLINANIALCLALRAAANNMRQGREALGNSKITSTLSGFLKESLTNGDPLLRLYGSESIGRLSSLAGTTFMTSQTKMLVDEIVSNRDPNSRAGCATAFGAIHTHVGSLAAGPLLKTSVSMLMSLSNDPHPLVHFWAIKSLAKVIDSASLAYAPFVPSTLGMLFKVYTLDSHEAEGGTLPYANISGDLPTYQTVCQVIDSVITVLGPDIQESSRTRSLVIDLVRSFLAEEDEGICVEAIKCIQHFLMFATEHARIPSLVSQFRVHMLSPRTPLKVASINALYQLVQKDAISMSKLGGDQLVEELFGMLDNDPSIEGVRNVILAWLQQTAIHNPSAWIDLCQRIMLRTTATQRIVESVTTGSTLRDDEGESLSVGITQDSKTSNRGYTTSRWRTQLFALQCLHDICGIVGRSGRQEHISLPYAKLNGIPTHGLLVTRIPDLIKMAFTASAAYVPEIRLEGLKVLRDVIEVFATSPDPLYTDALLLEQHQAPITAALTPAFSSDTTPEILALAIETCAVFVGCGVVKDVGRMGRILKHLTSALEQSKETGTLSLGDAGELSPNASVMLRIAALSAWAELAIASAAQGYLKDLIKPYQSSLALLWVASLRDYASVRADAEVLQEDTPATLDVSYTNLGKEVLLPYYQTAWPVILEAIATAMHDGDTHVLAAMDGSETVMNGVSQSAPRTEPTALFFVIFGLVYEALASPDVDSGSGHRTISVIALKCLKYLVRPQYSGHALLDQANFGELISLFYRMTITESPTVVVHILEVLSSLVVSQDTKLAELDALAVTENTTSMTAVPPSSPRAQCLRLCTFILKRASTTGGDNSPECIKLVSVGFESYITIMKTFPPAMQSELRTVGVYLYGELLKNEASIVDLASPTLPALKALLDVPREFKDLSNGYAKLVHGILSACFVNIDHMSGRQGLASTRKVQSNLLASVLVLTIVPVMVKVSQAAIDHCCSLICQKLTVDEISLTAAHCAKTLIIAAGSGNRLLRQCPRLLMPGLIEFVAQNAGMVEGGTLPDTRLAALNEVWKAFSLFFASVPEDLRVRLLCVLLPTAALMLDPNCSPPSPVHTQSITHLLSYATSTPVAFKEATGTLPNTTRDILEMSIRQAVGGIGGAKQTQAAKPQISLRSF</sequence>
<name>A0ACB6ZJS8_THEGA</name>
<reference evidence="1" key="2">
    <citation type="journal article" date="2020" name="Nat. Commun.">
        <title>Large-scale genome sequencing of mycorrhizal fungi provides insights into the early evolution of symbiotic traits.</title>
        <authorList>
            <person name="Miyauchi S."/>
            <person name="Kiss E."/>
            <person name="Kuo A."/>
            <person name="Drula E."/>
            <person name="Kohler A."/>
            <person name="Sanchez-Garcia M."/>
            <person name="Morin E."/>
            <person name="Andreopoulos B."/>
            <person name="Barry K.W."/>
            <person name="Bonito G."/>
            <person name="Buee M."/>
            <person name="Carver A."/>
            <person name="Chen C."/>
            <person name="Cichocki N."/>
            <person name="Clum A."/>
            <person name="Culley D."/>
            <person name="Crous P.W."/>
            <person name="Fauchery L."/>
            <person name="Girlanda M."/>
            <person name="Hayes R.D."/>
            <person name="Keri Z."/>
            <person name="LaButti K."/>
            <person name="Lipzen A."/>
            <person name="Lombard V."/>
            <person name="Magnuson J."/>
            <person name="Maillard F."/>
            <person name="Murat C."/>
            <person name="Nolan M."/>
            <person name="Ohm R.A."/>
            <person name="Pangilinan J."/>
            <person name="Pereira M.F."/>
            <person name="Perotto S."/>
            <person name="Peter M."/>
            <person name="Pfister S."/>
            <person name="Riley R."/>
            <person name="Sitrit Y."/>
            <person name="Stielow J.B."/>
            <person name="Szollosi G."/>
            <person name="Zifcakova L."/>
            <person name="Stursova M."/>
            <person name="Spatafora J.W."/>
            <person name="Tedersoo L."/>
            <person name="Vaario L.M."/>
            <person name="Yamada A."/>
            <person name="Yan M."/>
            <person name="Wang P."/>
            <person name="Xu J."/>
            <person name="Bruns T."/>
            <person name="Baldrian P."/>
            <person name="Vilgalys R."/>
            <person name="Dunand C."/>
            <person name="Henrissat B."/>
            <person name="Grigoriev I.V."/>
            <person name="Hibbett D."/>
            <person name="Nagy L.G."/>
            <person name="Martin F.M."/>
        </authorList>
    </citation>
    <scope>NUCLEOTIDE SEQUENCE</scope>
    <source>
        <strain evidence="1">P2</strain>
    </source>
</reference>
<keyword evidence="2" id="KW-1185">Reference proteome</keyword>